<dbReference type="NCBIfam" id="TIGR03519">
    <property type="entry name" value="T9SS_PorP_fam"/>
    <property type="match status" value="1"/>
</dbReference>
<protein>
    <recommendedName>
        <fullName evidence="3">Type IX secretion system membrane protein PorP/SprF</fullName>
    </recommendedName>
</protein>
<name>A0A512RMN4_9BACT</name>
<keyword evidence="2" id="KW-1185">Reference proteome</keyword>
<comment type="caution">
    <text evidence="1">The sequence shown here is derived from an EMBL/GenBank/DDBJ whole genome shotgun (WGS) entry which is preliminary data.</text>
</comment>
<sequence length="296" mass="31977">MLLLAAGSISQAAAQSLGEAPALLQPSGTQWYQNQYLANPAMAGVDSGMHINAAYRRLWNGMEGAPKTAFFTADGVVTGRVGAGINVFNDQAGLINRTRVGLTYAYHLPLGARGQRLHFGLSFVFNVHRLNYEHVDGDVTDPSLAAFNRRDDYFEAEYGMAYTDGPWTLQAAIPNVRALFTGEDRGVNGGGVFFTAASYRFTLPGAISRIEPKVGYRGVRGYDNILDAGVQISFLNNVASVMGMYHSSQSVTAGLGFNIMKTVQIQALYNAQTGGIQNNIDGAFEVGATIDLFRRR</sequence>
<dbReference type="InterPro" id="IPR019861">
    <property type="entry name" value="PorP/SprF_Bacteroidetes"/>
</dbReference>
<dbReference type="AlphaFoldDB" id="A0A512RMN4"/>
<dbReference type="EMBL" id="BKAU01000003">
    <property type="protein sequence ID" value="GEP96976.1"/>
    <property type="molecule type" value="Genomic_DNA"/>
</dbReference>
<proteinExistence type="predicted"/>
<organism evidence="1 2">
    <name type="scientific">Chitinophaga cymbidii</name>
    <dbReference type="NCBI Taxonomy" id="1096750"/>
    <lineage>
        <taxon>Bacteria</taxon>
        <taxon>Pseudomonadati</taxon>
        <taxon>Bacteroidota</taxon>
        <taxon>Chitinophagia</taxon>
        <taxon>Chitinophagales</taxon>
        <taxon>Chitinophagaceae</taxon>
        <taxon>Chitinophaga</taxon>
    </lineage>
</organism>
<reference evidence="1 2" key="1">
    <citation type="submission" date="2019-07" db="EMBL/GenBank/DDBJ databases">
        <title>Whole genome shotgun sequence of Chitinophaga cymbidii NBRC 109752.</title>
        <authorList>
            <person name="Hosoyama A."/>
            <person name="Uohara A."/>
            <person name="Ohji S."/>
            <person name="Ichikawa N."/>
        </authorList>
    </citation>
    <scope>NUCLEOTIDE SEQUENCE [LARGE SCALE GENOMIC DNA]</scope>
    <source>
        <strain evidence="1 2">NBRC 109752</strain>
    </source>
</reference>
<accession>A0A512RMN4</accession>
<dbReference type="Proteomes" id="UP000321436">
    <property type="component" value="Unassembled WGS sequence"/>
</dbReference>
<evidence type="ECO:0000313" key="1">
    <source>
        <dbReference type="EMBL" id="GEP96976.1"/>
    </source>
</evidence>
<dbReference type="Pfam" id="PF11751">
    <property type="entry name" value="PorP_SprF"/>
    <property type="match status" value="1"/>
</dbReference>
<evidence type="ECO:0008006" key="3">
    <source>
        <dbReference type="Google" id="ProtNLM"/>
    </source>
</evidence>
<evidence type="ECO:0000313" key="2">
    <source>
        <dbReference type="Proteomes" id="UP000321436"/>
    </source>
</evidence>
<gene>
    <name evidence="1" type="ORF">CCY01nite_32360</name>
</gene>